<evidence type="ECO:0000313" key="15">
    <source>
        <dbReference type="EMBL" id="RMA80172.1"/>
    </source>
</evidence>
<dbReference type="CDD" id="cd07500">
    <property type="entry name" value="HAD_PSP"/>
    <property type="match status" value="1"/>
</dbReference>
<feature type="active site" description="Proton donor" evidence="14">
    <location>
        <position position="79"/>
    </location>
</feature>
<dbReference type="GO" id="GO:0036424">
    <property type="term" value="F:L-phosphoserine phosphatase activity"/>
    <property type="evidence" value="ECO:0007669"/>
    <property type="project" value="InterPro"/>
</dbReference>
<evidence type="ECO:0000256" key="5">
    <source>
        <dbReference type="ARBA" id="ARBA00015196"/>
    </source>
</evidence>
<comment type="cofactor">
    <cofactor evidence="1">
        <name>Mg(2+)</name>
        <dbReference type="ChEBI" id="CHEBI:18420"/>
    </cofactor>
</comment>
<dbReference type="UniPathway" id="UPA00135">
    <property type="reaction ID" value="UER00198"/>
</dbReference>
<evidence type="ECO:0000256" key="12">
    <source>
        <dbReference type="ARBA" id="ARBA00048138"/>
    </source>
</evidence>
<evidence type="ECO:0000256" key="3">
    <source>
        <dbReference type="ARBA" id="ARBA00009184"/>
    </source>
</evidence>
<feature type="active site" description="Nucleophile" evidence="14">
    <location>
        <position position="77"/>
    </location>
</feature>
<dbReference type="NCBIfam" id="TIGR01488">
    <property type="entry name" value="HAD-SF-IB"/>
    <property type="match status" value="1"/>
</dbReference>
<dbReference type="GO" id="GO:0006564">
    <property type="term" value="P:L-serine biosynthetic process"/>
    <property type="evidence" value="ECO:0007669"/>
    <property type="project" value="UniProtKB-KW"/>
</dbReference>
<evidence type="ECO:0000256" key="7">
    <source>
        <dbReference type="ARBA" id="ARBA00022723"/>
    </source>
</evidence>
<dbReference type="SFLD" id="SFLDG01137">
    <property type="entry name" value="C1.6.1:_Phosphoserine_Phosphat"/>
    <property type="match status" value="1"/>
</dbReference>
<dbReference type="OrthoDB" id="9792539at2"/>
<dbReference type="InterPro" id="IPR050582">
    <property type="entry name" value="HAD-like_SerB"/>
</dbReference>
<evidence type="ECO:0000256" key="9">
    <source>
        <dbReference type="ARBA" id="ARBA00022842"/>
    </source>
</evidence>
<keyword evidence="10" id="KW-0718">Serine biosynthesis</keyword>
<evidence type="ECO:0000256" key="4">
    <source>
        <dbReference type="ARBA" id="ARBA00012640"/>
    </source>
</evidence>
<dbReference type="Pfam" id="PF00702">
    <property type="entry name" value="Hydrolase"/>
    <property type="match status" value="1"/>
</dbReference>
<keyword evidence="9" id="KW-0460">Magnesium</keyword>
<evidence type="ECO:0000256" key="11">
    <source>
        <dbReference type="ARBA" id="ARBA00031693"/>
    </source>
</evidence>
<dbReference type="PANTHER" id="PTHR43344:SF2">
    <property type="entry name" value="PHOSPHOSERINE PHOSPHATASE"/>
    <property type="match status" value="1"/>
</dbReference>
<evidence type="ECO:0000256" key="1">
    <source>
        <dbReference type="ARBA" id="ARBA00001946"/>
    </source>
</evidence>
<comment type="catalytic activity">
    <reaction evidence="13">
        <text>O-phospho-D-serine + H2O = D-serine + phosphate</text>
        <dbReference type="Rhea" id="RHEA:24873"/>
        <dbReference type="ChEBI" id="CHEBI:15377"/>
        <dbReference type="ChEBI" id="CHEBI:35247"/>
        <dbReference type="ChEBI" id="CHEBI:43474"/>
        <dbReference type="ChEBI" id="CHEBI:58680"/>
        <dbReference type="EC" id="3.1.3.3"/>
    </reaction>
</comment>
<evidence type="ECO:0000256" key="14">
    <source>
        <dbReference type="PIRSR" id="PIRSR604469-1"/>
    </source>
</evidence>
<dbReference type="AlphaFoldDB" id="A0A3M0AMH2"/>
<dbReference type="SFLD" id="SFLDG01136">
    <property type="entry name" value="C1.6:_Phosphoserine_Phosphatas"/>
    <property type="match status" value="1"/>
</dbReference>
<dbReference type="GO" id="GO:0000287">
    <property type="term" value="F:magnesium ion binding"/>
    <property type="evidence" value="ECO:0007669"/>
    <property type="project" value="TreeGrafter"/>
</dbReference>
<dbReference type="GO" id="GO:0005737">
    <property type="term" value="C:cytoplasm"/>
    <property type="evidence" value="ECO:0007669"/>
    <property type="project" value="TreeGrafter"/>
</dbReference>
<comment type="catalytic activity">
    <reaction evidence="12">
        <text>O-phospho-L-serine + H2O = L-serine + phosphate</text>
        <dbReference type="Rhea" id="RHEA:21208"/>
        <dbReference type="ChEBI" id="CHEBI:15377"/>
        <dbReference type="ChEBI" id="CHEBI:33384"/>
        <dbReference type="ChEBI" id="CHEBI:43474"/>
        <dbReference type="ChEBI" id="CHEBI:57524"/>
        <dbReference type="EC" id="3.1.3.3"/>
    </reaction>
</comment>
<dbReference type="Proteomes" id="UP000267187">
    <property type="component" value="Unassembled WGS sequence"/>
</dbReference>
<protein>
    <recommendedName>
        <fullName evidence="5">Phosphoserine phosphatase</fullName>
        <ecNumber evidence="4">3.1.3.3</ecNumber>
    </recommendedName>
    <alternativeName>
        <fullName evidence="11">O-phosphoserine phosphohydrolase</fullName>
    </alternativeName>
</protein>
<gene>
    <name evidence="15" type="ORF">DFR27_1535</name>
</gene>
<comment type="caution">
    <text evidence="15">The sequence shown here is derived from an EMBL/GenBank/DDBJ whole genome shotgun (WGS) entry which is preliminary data.</text>
</comment>
<keyword evidence="7" id="KW-0479">Metal-binding</keyword>
<evidence type="ECO:0000256" key="13">
    <source>
        <dbReference type="ARBA" id="ARBA00048523"/>
    </source>
</evidence>
<dbReference type="SFLD" id="SFLDF00029">
    <property type="entry name" value="phosphoserine_phosphatase"/>
    <property type="match status" value="1"/>
</dbReference>
<dbReference type="NCBIfam" id="TIGR00338">
    <property type="entry name" value="serB"/>
    <property type="match status" value="1"/>
</dbReference>
<evidence type="ECO:0000256" key="2">
    <source>
        <dbReference type="ARBA" id="ARBA00005135"/>
    </source>
</evidence>
<organism evidence="15 16">
    <name type="scientific">Umboniibacter marinipuniceus</name>
    <dbReference type="NCBI Taxonomy" id="569599"/>
    <lineage>
        <taxon>Bacteria</taxon>
        <taxon>Pseudomonadati</taxon>
        <taxon>Pseudomonadota</taxon>
        <taxon>Gammaproteobacteria</taxon>
        <taxon>Cellvibrionales</taxon>
        <taxon>Cellvibrionaceae</taxon>
        <taxon>Umboniibacter</taxon>
    </lineage>
</organism>
<comment type="similarity">
    <text evidence="3">Belongs to the HAD-like hydrolase superfamily. SerB family.</text>
</comment>
<dbReference type="PANTHER" id="PTHR43344">
    <property type="entry name" value="PHOSPHOSERINE PHOSPHATASE"/>
    <property type="match status" value="1"/>
</dbReference>
<dbReference type="RefSeq" id="WP_121876853.1">
    <property type="nucleotide sequence ID" value="NZ_REFJ01000003.1"/>
</dbReference>
<dbReference type="InterPro" id="IPR004469">
    <property type="entry name" value="PSP"/>
</dbReference>
<keyword evidence="6" id="KW-0028">Amino-acid biosynthesis</keyword>
<reference evidence="15 16" key="1">
    <citation type="submission" date="2018-10" db="EMBL/GenBank/DDBJ databases">
        <title>Genomic Encyclopedia of Type Strains, Phase IV (KMG-IV): sequencing the most valuable type-strain genomes for metagenomic binning, comparative biology and taxonomic classification.</title>
        <authorList>
            <person name="Goeker M."/>
        </authorList>
    </citation>
    <scope>NUCLEOTIDE SEQUENCE [LARGE SCALE GENOMIC DNA]</scope>
    <source>
        <strain evidence="15 16">DSM 25080</strain>
    </source>
</reference>
<name>A0A3M0AMH2_9GAMM</name>
<evidence type="ECO:0000313" key="16">
    <source>
        <dbReference type="Proteomes" id="UP000267187"/>
    </source>
</evidence>
<dbReference type="InterPro" id="IPR036412">
    <property type="entry name" value="HAD-like_sf"/>
</dbReference>
<sequence>MQRLVSVFASSFSTMELAEFSQVFVAAPEVSTQADGSQLAQWKTNTVMGQDTLKQIKPEADIFMFASQELLKLACFDMDSTLIQAEVIDELAAELGIKDQVATITERAMRGELDFKASFRERLALLNGLSAEKLDGIFNRIQIMPGAELLIAKLRAEGVKTVILSGGFELFAARLAAKLGIDEVYSNVLDIVDGKLTGTAIEPIVDAEFKARQLVKMATELDLASSQVLAVGDGANDLPMLAAAGIGIAYKAKPKVQELAPLTLNYGGLDGIAKALYGDV</sequence>
<evidence type="ECO:0000256" key="6">
    <source>
        <dbReference type="ARBA" id="ARBA00022605"/>
    </source>
</evidence>
<evidence type="ECO:0000256" key="10">
    <source>
        <dbReference type="ARBA" id="ARBA00023299"/>
    </source>
</evidence>
<dbReference type="SUPFAM" id="SSF56784">
    <property type="entry name" value="HAD-like"/>
    <property type="match status" value="1"/>
</dbReference>
<evidence type="ECO:0000256" key="8">
    <source>
        <dbReference type="ARBA" id="ARBA00022801"/>
    </source>
</evidence>
<dbReference type="Gene3D" id="3.40.50.1000">
    <property type="entry name" value="HAD superfamily/HAD-like"/>
    <property type="match status" value="1"/>
</dbReference>
<dbReference type="EMBL" id="REFJ01000003">
    <property type="protein sequence ID" value="RMA80172.1"/>
    <property type="molecule type" value="Genomic_DNA"/>
</dbReference>
<keyword evidence="8" id="KW-0378">Hydrolase</keyword>
<proteinExistence type="inferred from homology"/>
<dbReference type="EC" id="3.1.3.3" evidence="4"/>
<accession>A0A3M0AMH2</accession>
<dbReference type="InterPro" id="IPR023214">
    <property type="entry name" value="HAD_sf"/>
</dbReference>
<dbReference type="SFLD" id="SFLDS00003">
    <property type="entry name" value="Haloacid_Dehalogenase"/>
    <property type="match status" value="1"/>
</dbReference>
<keyword evidence="16" id="KW-1185">Reference proteome</keyword>
<comment type="pathway">
    <text evidence="2">Amino-acid biosynthesis; L-serine biosynthesis; L-serine from 3-phospho-D-glycerate: step 3/3.</text>
</comment>